<name>A0A136LVL9_9BACT</name>
<organism evidence="1 2">
    <name type="scientific">candidate division WS6 bacterium OLB20</name>
    <dbReference type="NCBI Taxonomy" id="1617426"/>
    <lineage>
        <taxon>Bacteria</taxon>
        <taxon>Candidatus Dojkabacteria</taxon>
    </lineage>
</organism>
<reference evidence="1 2" key="1">
    <citation type="submission" date="2015-02" db="EMBL/GenBank/DDBJ databases">
        <title>Improved understanding of the partial-nitritation anammox process through 23 genomes representing the majority of the microbial community.</title>
        <authorList>
            <person name="Speth D.R."/>
            <person name="In T Zandt M."/>
            <person name="Guerrero Cruz S."/>
            <person name="Jetten M.S."/>
            <person name="Dutilh B.E."/>
        </authorList>
    </citation>
    <scope>NUCLEOTIDE SEQUENCE [LARGE SCALE GENOMIC DNA]</scope>
    <source>
        <strain evidence="1">OLB20</strain>
    </source>
</reference>
<evidence type="ECO:0000313" key="1">
    <source>
        <dbReference type="EMBL" id="KXK25701.1"/>
    </source>
</evidence>
<feature type="non-terminal residue" evidence="1">
    <location>
        <position position="28"/>
    </location>
</feature>
<sequence length="28" mass="3207">MLRNERQQYLTGEGVHAGEFFFSALSFA</sequence>
<protein>
    <submittedName>
        <fullName evidence="1">Uncharacterized protein</fullName>
    </submittedName>
</protein>
<evidence type="ECO:0000313" key="2">
    <source>
        <dbReference type="Proteomes" id="UP000070457"/>
    </source>
</evidence>
<comment type="caution">
    <text evidence="1">The sequence shown here is derived from an EMBL/GenBank/DDBJ whole genome shotgun (WGS) entry which is preliminary data.</text>
</comment>
<dbReference type="Proteomes" id="UP000070457">
    <property type="component" value="Unassembled WGS sequence"/>
</dbReference>
<proteinExistence type="predicted"/>
<dbReference type="AlphaFoldDB" id="A0A136LVL9"/>
<dbReference type="EMBL" id="JYNZ01000007">
    <property type="protein sequence ID" value="KXK25701.1"/>
    <property type="molecule type" value="Genomic_DNA"/>
</dbReference>
<gene>
    <name evidence="1" type="ORF">TR69_WS6001001504</name>
</gene>
<accession>A0A136LVL9</accession>